<gene>
    <name evidence="1" type="ORF">EYS42_00985</name>
</gene>
<dbReference type="RefSeq" id="WP_130966007.1">
    <property type="nucleotide sequence ID" value="NZ_SIXI01000001.1"/>
</dbReference>
<reference evidence="1 2" key="1">
    <citation type="submission" date="2019-02" db="EMBL/GenBank/DDBJ databases">
        <title>Aquabacterium sp. strain KMB7.</title>
        <authorList>
            <person name="Chen W.-M."/>
        </authorList>
    </citation>
    <scope>NUCLEOTIDE SEQUENCE [LARGE SCALE GENOMIC DNA]</scope>
    <source>
        <strain evidence="1 2">KMB7</strain>
    </source>
</reference>
<dbReference type="SUPFAM" id="SSF102400">
    <property type="entry name" value="DNA polymerase III chi subunit"/>
    <property type="match status" value="1"/>
</dbReference>
<name>A0A4Q9H611_9BURK</name>
<keyword evidence="2" id="KW-1185">Reference proteome</keyword>
<dbReference type="Proteomes" id="UP000292120">
    <property type="component" value="Unassembled WGS sequence"/>
</dbReference>
<dbReference type="PANTHER" id="PTHR38767">
    <property type="entry name" value="DNA POLYMERASE III SUBUNIT CHI"/>
    <property type="match status" value="1"/>
</dbReference>
<dbReference type="OrthoDB" id="5297568at2"/>
<proteinExistence type="predicted"/>
<dbReference type="PANTHER" id="PTHR38767:SF1">
    <property type="entry name" value="DNA POLYMERASE III SUBUNIT CHI"/>
    <property type="match status" value="1"/>
</dbReference>
<sequence length="146" mass="16413">MTTVEFHHGMPDKLAYACRLLRKAYRSGATVVVTGDSATLRQLDRQLWTFDEEEFVPHVCAVGGQALPERLHQTPIWLTDQPAQAPAGRQVLINLGRDMPVGIEPFARFFDVVSSEPEDAELGRQRWRAYKAQGWTVRAHVASSEP</sequence>
<comment type="caution">
    <text evidence="1">The sequence shown here is derived from an EMBL/GenBank/DDBJ whole genome shotgun (WGS) entry which is preliminary data.</text>
</comment>
<organism evidence="1 2">
    <name type="scientific">Aquabacterium lacunae</name>
    <dbReference type="NCBI Taxonomy" id="2528630"/>
    <lineage>
        <taxon>Bacteria</taxon>
        <taxon>Pseudomonadati</taxon>
        <taxon>Pseudomonadota</taxon>
        <taxon>Betaproteobacteria</taxon>
        <taxon>Burkholderiales</taxon>
        <taxon>Aquabacterium</taxon>
    </lineage>
</organism>
<dbReference type="GO" id="GO:0032298">
    <property type="term" value="P:positive regulation of DNA-templated DNA replication initiation"/>
    <property type="evidence" value="ECO:0007669"/>
    <property type="project" value="TreeGrafter"/>
</dbReference>
<dbReference type="AlphaFoldDB" id="A0A4Q9H611"/>
<dbReference type="GO" id="GO:0003887">
    <property type="term" value="F:DNA-directed DNA polymerase activity"/>
    <property type="evidence" value="ECO:0007669"/>
    <property type="project" value="InterPro"/>
</dbReference>
<dbReference type="Gene3D" id="3.40.50.10110">
    <property type="entry name" value="DNA polymerase III subunit chi"/>
    <property type="match status" value="1"/>
</dbReference>
<protein>
    <submittedName>
        <fullName evidence="1">DNA polymerase III subunit chi</fullName>
    </submittedName>
</protein>
<accession>A0A4Q9H611</accession>
<dbReference type="GO" id="GO:0006260">
    <property type="term" value="P:DNA replication"/>
    <property type="evidence" value="ECO:0007669"/>
    <property type="project" value="InterPro"/>
</dbReference>
<dbReference type="EMBL" id="SIXI01000001">
    <property type="protein sequence ID" value="TBO34057.1"/>
    <property type="molecule type" value="Genomic_DNA"/>
</dbReference>
<evidence type="ECO:0000313" key="2">
    <source>
        <dbReference type="Proteomes" id="UP000292120"/>
    </source>
</evidence>
<evidence type="ECO:0000313" key="1">
    <source>
        <dbReference type="EMBL" id="TBO34057.1"/>
    </source>
</evidence>
<dbReference type="InterPro" id="IPR007459">
    <property type="entry name" value="DNA_pol3_chi"/>
</dbReference>
<dbReference type="GO" id="GO:0003677">
    <property type="term" value="F:DNA binding"/>
    <property type="evidence" value="ECO:0007669"/>
    <property type="project" value="InterPro"/>
</dbReference>
<dbReference type="InterPro" id="IPR036768">
    <property type="entry name" value="PolIII_chi_sf"/>
</dbReference>
<dbReference type="Pfam" id="PF04364">
    <property type="entry name" value="DNA_pol3_chi"/>
    <property type="match status" value="1"/>
</dbReference>